<evidence type="ECO:0000256" key="7">
    <source>
        <dbReference type="ARBA" id="ARBA00022801"/>
    </source>
</evidence>
<dbReference type="Gene3D" id="1.20.58.80">
    <property type="entry name" value="Phosphotransferase system, lactose/cellobiose-type IIA subunit"/>
    <property type="match status" value="1"/>
</dbReference>
<organism evidence="17 18">
    <name type="scientific">Hymenochirus boettgeri</name>
    <name type="common">Congo dwarf clawed frog</name>
    <dbReference type="NCBI Taxonomy" id="247094"/>
    <lineage>
        <taxon>Eukaryota</taxon>
        <taxon>Metazoa</taxon>
        <taxon>Chordata</taxon>
        <taxon>Craniata</taxon>
        <taxon>Vertebrata</taxon>
        <taxon>Euteleostomi</taxon>
        <taxon>Amphibia</taxon>
        <taxon>Batrachia</taxon>
        <taxon>Anura</taxon>
        <taxon>Pipoidea</taxon>
        <taxon>Pipidae</taxon>
        <taxon>Pipinae</taxon>
        <taxon>Hymenochirus</taxon>
    </lineage>
</organism>
<dbReference type="AlphaFoldDB" id="A0A8T2IUX7"/>
<keyword evidence="8" id="KW-0862">Zinc</keyword>
<dbReference type="GO" id="GO:0140492">
    <property type="term" value="F:metal-dependent deubiquitinase activity"/>
    <property type="evidence" value="ECO:0007669"/>
    <property type="project" value="InterPro"/>
</dbReference>
<keyword evidence="3" id="KW-0597">Phosphoprotein</keyword>
<dbReference type="FunFam" id="1.20.58.80:FF:000012">
    <property type="entry name" value="AMSH-like protease isoform X1"/>
    <property type="match status" value="1"/>
</dbReference>
<keyword evidence="6" id="KW-0833">Ubl conjugation pathway</keyword>
<evidence type="ECO:0000256" key="12">
    <source>
        <dbReference type="ARBA" id="ARBA00072611"/>
    </source>
</evidence>
<evidence type="ECO:0000313" key="18">
    <source>
        <dbReference type="Proteomes" id="UP000812440"/>
    </source>
</evidence>
<comment type="caution">
    <text evidence="17">The sequence shown here is derived from an EMBL/GenBank/DDBJ whole genome shotgun (WGS) entry which is preliminary data.</text>
</comment>
<dbReference type="Pfam" id="PF08969">
    <property type="entry name" value="USP8_dimer"/>
    <property type="match status" value="1"/>
</dbReference>
<evidence type="ECO:0000256" key="3">
    <source>
        <dbReference type="ARBA" id="ARBA00022553"/>
    </source>
</evidence>
<proteinExistence type="inferred from homology"/>
<feature type="region of interest" description="Disordered" evidence="15">
    <location>
        <begin position="201"/>
        <end position="224"/>
    </location>
</feature>
<evidence type="ECO:0000256" key="11">
    <source>
        <dbReference type="ARBA" id="ARBA00058830"/>
    </source>
</evidence>
<dbReference type="InterPro" id="IPR044098">
    <property type="entry name" value="STAMBP/STALP-like_MPN"/>
</dbReference>
<dbReference type="GO" id="GO:0016020">
    <property type="term" value="C:membrane"/>
    <property type="evidence" value="ECO:0007669"/>
    <property type="project" value="TreeGrafter"/>
</dbReference>
<dbReference type="GO" id="GO:0070536">
    <property type="term" value="P:protein K63-linked deubiquitination"/>
    <property type="evidence" value="ECO:0007669"/>
    <property type="project" value="InterPro"/>
</dbReference>
<keyword evidence="14" id="KW-0175">Coiled coil</keyword>
<evidence type="ECO:0000256" key="6">
    <source>
        <dbReference type="ARBA" id="ARBA00022786"/>
    </source>
</evidence>
<dbReference type="PANTHER" id="PTHR12947:SF7">
    <property type="entry name" value="AMSH-LIKE PROTEASE"/>
    <property type="match status" value="1"/>
</dbReference>
<keyword evidence="9" id="KW-0007">Acetylation</keyword>
<evidence type="ECO:0000313" key="17">
    <source>
        <dbReference type="EMBL" id="KAG8435533.1"/>
    </source>
</evidence>
<dbReference type="Proteomes" id="UP000812440">
    <property type="component" value="Chromosome 7"/>
</dbReference>
<dbReference type="PROSITE" id="PS50249">
    <property type="entry name" value="MPN"/>
    <property type="match status" value="1"/>
</dbReference>
<accession>A0A8T2IUX7</accession>
<feature type="coiled-coil region" evidence="14">
    <location>
        <begin position="127"/>
        <end position="155"/>
    </location>
</feature>
<dbReference type="GO" id="GO:0061578">
    <property type="term" value="F:K63-linked deubiquitinase activity"/>
    <property type="evidence" value="ECO:0007669"/>
    <property type="project" value="InterPro"/>
</dbReference>
<dbReference type="FunFam" id="3.40.140.10:FF:000010">
    <property type="entry name" value="AMSH-like protease isoform X1"/>
    <property type="match status" value="1"/>
</dbReference>
<evidence type="ECO:0000256" key="1">
    <source>
        <dbReference type="ARBA" id="ARBA00001947"/>
    </source>
</evidence>
<keyword evidence="5" id="KW-0479">Metal-binding</keyword>
<feature type="domain" description="MPN" evidence="16">
    <location>
        <begin position="248"/>
        <end position="377"/>
    </location>
</feature>
<dbReference type="Pfam" id="PF01398">
    <property type="entry name" value="JAB"/>
    <property type="match status" value="1"/>
</dbReference>
<evidence type="ECO:0000256" key="15">
    <source>
        <dbReference type="SAM" id="MobiDB-lite"/>
    </source>
</evidence>
<dbReference type="EMBL" id="JAACNH010000008">
    <property type="protein sequence ID" value="KAG8435533.1"/>
    <property type="molecule type" value="Genomic_DNA"/>
</dbReference>
<comment type="similarity">
    <text evidence="2">Belongs to the peptidase M67C family.</text>
</comment>
<dbReference type="SUPFAM" id="SSF102712">
    <property type="entry name" value="JAB1/MPN domain"/>
    <property type="match status" value="1"/>
</dbReference>
<keyword evidence="4" id="KW-0645">Protease</keyword>
<keyword evidence="10" id="KW-0482">Metalloprotease</keyword>
<evidence type="ECO:0000256" key="14">
    <source>
        <dbReference type="SAM" id="Coils"/>
    </source>
</evidence>
<dbReference type="InterPro" id="IPR037518">
    <property type="entry name" value="MPN"/>
</dbReference>
<dbReference type="GO" id="GO:0006508">
    <property type="term" value="P:proteolysis"/>
    <property type="evidence" value="ECO:0007669"/>
    <property type="project" value="UniProtKB-KW"/>
</dbReference>
<evidence type="ECO:0000256" key="9">
    <source>
        <dbReference type="ARBA" id="ARBA00022990"/>
    </source>
</evidence>
<dbReference type="PANTHER" id="PTHR12947">
    <property type="entry name" value="AMSH-LIKE PROTEASE"/>
    <property type="match status" value="1"/>
</dbReference>
<dbReference type="InterPro" id="IPR015063">
    <property type="entry name" value="USP8_dimer"/>
</dbReference>
<dbReference type="Gene3D" id="3.40.140.10">
    <property type="entry name" value="Cytidine Deaminase, domain 2"/>
    <property type="match status" value="1"/>
</dbReference>
<evidence type="ECO:0000256" key="13">
    <source>
        <dbReference type="ARBA" id="ARBA00079042"/>
    </source>
</evidence>
<evidence type="ECO:0000256" key="5">
    <source>
        <dbReference type="ARBA" id="ARBA00022723"/>
    </source>
</evidence>
<dbReference type="CDD" id="cd08066">
    <property type="entry name" value="MPN_AMSH_like"/>
    <property type="match status" value="1"/>
</dbReference>
<reference evidence="17" key="1">
    <citation type="thesis" date="2020" institute="ProQuest LLC" country="789 East Eisenhower Parkway, Ann Arbor, MI, USA">
        <title>Comparative Genomics and Chromosome Evolution.</title>
        <authorList>
            <person name="Mudd A.B."/>
        </authorList>
    </citation>
    <scope>NUCLEOTIDE SEQUENCE</scope>
    <source>
        <strain evidence="17">Female2</strain>
        <tissue evidence="17">Blood</tissue>
    </source>
</reference>
<keyword evidence="7" id="KW-0378">Hydrolase</keyword>
<protein>
    <recommendedName>
        <fullName evidence="12">AMSH-like protease</fullName>
    </recommendedName>
    <alternativeName>
        <fullName evidence="13">STAM-binding protein-like 1</fullName>
    </alternativeName>
</protein>
<evidence type="ECO:0000256" key="8">
    <source>
        <dbReference type="ARBA" id="ARBA00022833"/>
    </source>
</evidence>
<dbReference type="InterPro" id="IPR000555">
    <property type="entry name" value="JAMM/MPN+_dom"/>
</dbReference>
<dbReference type="GO" id="GO:0005768">
    <property type="term" value="C:endosome"/>
    <property type="evidence" value="ECO:0007669"/>
    <property type="project" value="TreeGrafter"/>
</dbReference>
<keyword evidence="18" id="KW-1185">Reference proteome</keyword>
<evidence type="ECO:0000256" key="4">
    <source>
        <dbReference type="ARBA" id="ARBA00022670"/>
    </source>
</evidence>
<comment type="function">
    <text evidence="11">Zinc metalloprotease that specifically cleaves 'Lys-63'-linked polyubiquitin chains. Acts as a positive regulator of the TORC1 signaling pathway by mediating 'Lys-63'-linked deubiquitination of SESN2, thereby inhibiting SESN2-interaction with the GATOR2 complex. Does not cleave 'Lys-48'-linked polyubiquitin chains.</text>
</comment>
<dbReference type="SMART" id="SM00232">
    <property type="entry name" value="JAB_MPN"/>
    <property type="match status" value="1"/>
</dbReference>
<evidence type="ECO:0000256" key="10">
    <source>
        <dbReference type="ARBA" id="ARBA00023049"/>
    </source>
</evidence>
<sequence length="416" mass="47549">MPDHTDVSLSPEERVRVLSKLGCNITINEDITPRRYFRSGVEMERMASVYLDEGNLENAFVLYNKFIMLFVEKLPGHRDYQKYEIPEKQDILKKLKDVAFPRTDVLKKDLLKKYSMEHQEYLQGIHKTKAESKKKQVQQQLIEAERKRIAQLRQQQIETEQFTYFEDQLRKQEIVRNQMQNKEGSKVSEQIDGSMVTCISTPKSSSTDQARRNEAAIHAGESPPVTRALKPAATLSAVQNEIVDGLRLVVLPRDLSHRFLQLAEANTTRGIETCGILCGKLTHDEFMITHVIVPKQSAGPDYCDMENVEELFNVQDQHSLLTLGWIHTHPTQTAFLSSVDLHTHCSYQLMLPEAIAIVCSPKHNDTGIFRLTSAGMLEVSACKKKGFHPHSKEPRQFNTCRHVLVRDTGITVLDLR</sequence>
<name>A0A8T2IUX7_9PIPI</name>
<evidence type="ECO:0000259" key="16">
    <source>
        <dbReference type="PROSITE" id="PS50249"/>
    </source>
</evidence>
<comment type="cofactor">
    <cofactor evidence="1">
        <name>Zn(2+)</name>
        <dbReference type="ChEBI" id="CHEBI:29105"/>
    </cofactor>
</comment>
<dbReference type="GO" id="GO:0046872">
    <property type="term" value="F:metal ion binding"/>
    <property type="evidence" value="ECO:0007669"/>
    <property type="project" value="UniProtKB-KW"/>
</dbReference>
<evidence type="ECO:0000256" key="2">
    <source>
        <dbReference type="ARBA" id="ARBA00010981"/>
    </source>
</evidence>
<gene>
    <name evidence="17" type="ORF">GDO86_013461</name>
</gene>
<dbReference type="SUPFAM" id="SSF140856">
    <property type="entry name" value="USP8 N-terminal domain-like"/>
    <property type="match status" value="1"/>
</dbReference>
<dbReference type="OrthoDB" id="3640at2759"/>